<evidence type="ECO:0000313" key="3">
    <source>
        <dbReference type="EMBL" id="KCZ63023.1"/>
    </source>
</evidence>
<organism evidence="3 4">
    <name type="scientific">Hyphomonas atlantica</name>
    <dbReference type="NCBI Taxonomy" id="1280948"/>
    <lineage>
        <taxon>Bacteria</taxon>
        <taxon>Pseudomonadati</taxon>
        <taxon>Pseudomonadota</taxon>
        <taxon>Alphaproteobacteria</taxon>
        <taxon>Hyphomonadales</taxon>
        <taxon>Hyphomonadaceae</taxon>
        <taxon>Hyphomonas</taxon>
    </lineage>
</organism>
<proteinExistence type="predicted"/>
<dbReference type="Proteomes" id="UP000024547">
    <property type="component" value="Unassembled WGS sequence"/>
</dbReference>
<dbReference type="AlphaFoldDB" id="A0A059E5V3"/>
<dbReference type="EMBL" id="AWFH01000007">
    <property type="protein sequence ID" value="KCZ63023.1"/>
    <property type="molecule type" value="Genomic_DNA"/>
</dbReference>
<reference evidence="3 4" key="1">
    <citation type="journal article" date="2014" name="Antonie Van Leeuwenhoek">
        <title>Hyphomonas beringensis sp. nov. and Hyphomonas chukchiensis sp. nov., isolated from surface seawater of the Bering Sea and Chukchi Sea.</title>
        <authorList>
            <person name="Li C."/>
            <person name="Lai Q."/>
            <person name="Li G."/>
            <person name="Dong C."/>
            <person name="Wang J."/>
            <person name="Liao Y."/>
            <person name="Shao Z."/>
        </authorList>
    </citation>
    <scope>NUCLEOTIDE SEQUENCE [LARGE SCALE GENOMIC DNA]</scope>
    <source>
        <strain evidence="3 4">22II1-22F38</strain>
    </source>
</reference>
<gene>
    <name evidence="3" type="ORF">HY36_14925</name>
</gene>
<comment type="caution">
    <text evidence="3">The sequence shown here is derived from an EMBL/GenBank/DDBJ whole genome shotgun (WGS) entry which is preliminary data.</text>
</comment>
<feature type="region of interest" description="Disordered" evidence="1">
    <location>
        <begin position="54"/>
        <end position="73"/>
    </location>
</feature>
<keyword evidence="4" id="KW-1185">Reference proteome</keyword>
<evidence type="ECO:0000256" key="1">
    <source>
        <dbReference type="SAM" id="MobiDB-lite"/>
    </source>
</evidence>
<accession>A0A059E5V3</accession>
<keyword evidence="2" id="KW-0732">Signal</keyword>
<feature type="chain" id="PRO_5001576979" evidence="2">
    <location>
        <begin position="29"/>
        <end position="194"/>
    </location>
</feature>
<evidence type="ECO:0000256" key="2">
    <source>
        <dbReference type="SAM" id="SignalP"/>
    </source>
</evidence>
<protein>
    <submittedName>
        <fullName evidence="3">Uncharacterized protein</fullName>
    </submittedName>
</protein>
<sequence>MSSSIRLPFPGIVLAIASLAAPTLSAQAENPRVQAGEAIVKVFKKEGEEITDVRRADPYRAPRYDAPTPTTPPAAVLDDANALLQRKQGAFFAEPSAKSSADAERLKLKLEKEQVSRQQMITPTREARTIADSSTAKPFGDAEFYARDYGGQAQDYSKLSSERATLRDGGSMETHWVENTKTGDRVAMKSIVEE</sequence>
<dbReference type="STRING" id="1280948.HY36_14925"/>
<feature type="compositionally biased region" description="Basic and acidic residues" evidence="1">
    <location>
        <begin position="54"/>
        <end position="63"/>
    </location>
</feature>
<dbReference type="RefSeq" id="WP_035549847.1">
    <property type="nucleotide sequence ID" value="NZ_AWFH01000007.1"/>
</dbReference>
<name>A0A059E5V3_9PROT</name>
<evidence type="ECO:0000313" key="4">
    <source>
        <dbReference type="Proteomes" id="UP000024547"/>
    </source>
</evidence>
<feature type="signal peptide" evidence="2">
    <location>
        <begin position="1"/>
        <end position="28"/>
    </location>
</feature>